<name>A0A0U1PX59_9BURK</name>
<dbReference type="OrthoDB" id="5460234at2"/>
<protein>
    <recommendedName>
        <fullName evidence="3">Head-tail adaptor protein</fullName>
    </recommendedName>
</protein>
<accession>A0A0U1PX59</accession>
<proteinExistence type="predicted"/>
<dbReference type="NCBIfam" id="TIGR01563">
    <property type="entry name" value="gp16_SPP1"/>
    <property type="match status" value="1"/>
</dbReference>
<gene>
    <name evidence="1" type="ORF">AAV94_12665</name>
</gene>
<dbReference type="InterPro" id="IPR038666">
    <property type="entry name" value="SSP1_head-tail_sf"/>
</dbReference>
<evidence type="ECO:0008006" key="3">
    <source>
        <dbReference type="Google" id="ProtNLM"/>
    </source>
</evidence>
<keyword evidence="2" id="KW-1185">Reference proteome</keyword>
<dbReference type="Gene3D" id="2.40.10.270">
    <property type="entry name" value="Bacteriophage SPP1 head-tail adaptor protein"/>
    <property type="match status" value="1"/>
</dbReference>
<comment type="caution">
    <text evidence="1">The sequence shown here is derived from an EMBL/GenBank/DDBJ whole genome shotgun (WGS) entry which is preliminary data.</text>
</comment>
<evidence type="ECO:0000313" key="1">
    <source>
        <dbReference type="EMBL" id="KKW66925.1"/>
    </source>
</evidence>
<sequence length="107" mass="11972">MLEAGRLDQRVTIRKLTTGRNPNTGGIIETWSDVATVWAAVEPLNGREFFAASAQQSEVTTRIRMRYRPDITPQMKINHNGSEYDIQAVINPKSKGAELVLMCRALV</sequence>
<dbReference type="RefSeq" id="WP_046742589.1">
    <property type="nucleotide sequence ID" value="NZ_LBNQ01000040.1"/>
</dbReference>
<dbReference type="Pfam" id="PF05521">
    <property type="entry name" value="Phage_HCP"/>
    <property type="match status" value="1"/>
</dbReference>
<evidence type="ECO:0000313" key="2">
    <source>
        <dbReference type="Proteomes" id="UP000050580"/>
    </source>
</evidence>
<dbReference type="STRING" id="1610491.AAV94_12665"/>
<dbReference type="EMBL" id="LBNQ01000040">
    <property type="protein sequence ID" value="KKW66925.1"/>
    <property type="molecule type" value="Genomic_DNA"/>
</dbReference>
<organism evidence="1 2">
    <name type="scientific">Lampropedia cohaerens</name>
    <dbReference type="NCBI Taxonomy" id="1610491"/>
    <lineage>
        <taxon>Bacteria</taxon>
        <taxon>Pseudomonadati</taxon>
        <taxon>Pseudomonadota</taxon>
        <taxon>Betaproteobacteria</taxon>
        <taxon>Burkholderiales</taxon>
        <taxon>Comamonadaceae</taxon>
        <taxon>Lampropedia</taxon>
    </lineage>
</organism>
<dbReference type="InterPro" id="IPR008767">
    <property type="entry name" value="Phage_SPP1_head-tail_adaptor"/>
</dbReference>
<reference evidence="1 2" key="1">
    <citation type="submission" date="2015-05" db="EMBL/GenBank/DDBJ databases">
        <title>Draft genome sequence of Lampropedia sp. CT6, isolated from the microbial mat of a hot water spring, located at Manikaran, India.</title>
        <authorList>
            <person name="Tripathi C."/>
            <person name="Rani P."/>
            <person name="Mahato N.K."/>
            <person name="Lal R."/>
        </authorList>
    </citation>
    <scope>NUCLEOTIDE SEQUENCE [LARGE SCALE GENOMIC DNA]</scope>
    <source>
        <strain evidence="1 2">CT6</strain>
    </source>
</reference>
<dbReference type="AlphaFoldDB" id="A0A0U1PX59"/>
<dbReference type="Proteomes" id="UP000050580">
    <property type="component" value="Unassembled WGS sequence"/>
</dbReference>